<evidence type="ECO:0000313" key="7">
    <source>
        <dbReference type="Proteomes" id="UP000501452"/>
    </source>
</evidence>
<feature type="transmembrane region" description="Helical" evidence="5">
    <location>
        <begin position="169"/>
        <end position="190"/>
    </location>
</feature>
<dbReference type="Pfam" id="PF02535">
    <property type="entry name" value="Zip"/>
    <property type="match status" value="1"/>
</dbReference>
<keyword evidence="6" id="KW-0614">Plasmid</keyword>
<accession>A0A6G8QG52</accession>
<protein>
    <submittedName>
        <fullName evidence="6">ZIP family zinc transporter</fullName>
    </submittedName>
</protein>
<evidence type="ECO:0000256" key="2">
    <source>
        <dbReference type="ARBA" id="ARBA00022692"/>
    </source>
</evidence>
<organism evidence="6 7">
    <name type="scientific">Rubrobacter tropicus</name>
    <dbReference type="NCBI Taxonomy" id="2653851"/>
    <lineage>
        <taxon>Bacteria</taxon>
        <taxon>Bacillati</taxon>
        <taxon>Actinomycetota</taxon>
        <taxon>Rubrobacteria</taxon>
        <taxon>Rubrobacterales</taxon>
        <taxon>Rubrobacteraceae</taxon>
        <taxon>Rubrobacter</taxon>
    </lineage>
</organism>
<feature type="transmembrane region" description="Helical" evidence="5">
    <location>
        <begin position="35"/>
        <end position="52"/>
    </location>
</feature>
<comment type="subcellular location">
    <subcellularLocation>
        <location evidence="1">Membrane</location>
        <topology evidence="1">Multi-pass membrane protein</topology>
    </subcellularLocation>
</comment>
<keyword evidence="2 5" id="KW-0812">Transmembrane</keyword>
<dbReference type="GO" id="GO:0046873">
    <property type="term" value="F:metal ion transmembrane transporter activity"/>
    <property type="evidence" value="ECO:0007669"/>
    <property type="project" value="InterPro"/>
</dbReference>
<dbReference type="AlphaFoldDB" id="A0A6G8QG52"/>
<dbReference type="Proteomes" id="UP000501452">
    <property type="component" value="Plasmid unnamed1"/>
</dbReference>
<keyword evidence="4 5" id="KW-0472">Membrane</keyword>
<gene>
    <name evidence="6" type="ORF">GBA63_22240</name>
</gene>
<proteinExistence type="predicted"/>
<feature type="transmembrane region" description="Helical" evidence="5">
    <location>
        <begin position="230"/>
        <end position="249"/>
    </location>
</feature>
<sequence>MSEYLVVLAFAALPALGNFAGGLLAEFVPLSRLALNLALYSAAGVVVAVVAVELIPRALEAEPAWAIVGAFVLGGAFYAAVDWAIQRLHDRFGGAGGEAGEAGGAGPWVIFFGVSVDLFSDGIMVGTGSTVAVGLGLLLALGQVPSDVPEGFATVANFRRAGVPRRRRLLLSAAFAVPIFLGATLGYWVMRDAPELHKLLLLTFTAGVLSTLVVEELVPEAVEEVPEHPLSSLAFVGGFALFTLLSAYLELG</sequence>
<keyword evidence="3 5" id="KW-1133">Transmembrane helix</keyword>
<dbReference type="KEGG" id="rub:GBA63_22240"/>
<reference evidence="6 7" key="1">
    <citation type="submission" date="2019-10" db="EMBL/GenBank/DDBJ databases">
        <title>Rubrobacter sp nov SCSIO 52090 isolated from a deep-sea sediment in the South China Sea.</title>
        <authorList>
            <person name="Chen R.W."/>
        </authorList>
    </citation>
    <scope>NUCLEOTIDE SEQUENCE [LARGE SCALE GENOMIC DNA]</scope>
    <source>
        <strain evidence="6 7">SCSIO 52909</strain>
        <plasmid evidence="6 7">unnamed1</plasmid>
    </source>
</reference>
<name>A0A6G8QG52_9ACTN</name>
<evidence type="ECO:0000313" key="6">
    <source>
        <dbReference type="EMBL" id="QIN85423.1"/>
    </source>
</evidence>
<dbReference type="GO" id="GO:0016020">
    <property type="term" value="C:membrane"/>
    <property type="evidence" value="ECO:0007669"/>
    <property type="project" value="UniProtKB-SubCell"/>
</dbReference>
<keyword evidence="7" id="KW-1185">Reference proteome</keyword>
<evidence type="ECO:0000256" key="4">
    <source>
        <dbReference type="ARBA" id="ARBA00023136"/>
    </source>
</evidence>
<dbReference type="InterPro" id="IPR003689">
    <property type="entry name" value="ZIP"/>
</dbReference>
<dbReference type="EMBL" id="CP045120">
    <property type="protein sequence ID" value="QIN85423.1"/>
    <property type="molecule type" value="Genomic_DNA"/>
</dbReference>
<feature type="transmembrane region" description="Helical" evidence="5">
    <location>
        <begin position="122"/>
        <end position="141"/>
    </location>
</feature>
<evidence type="ECO:0000256" key="3">
    <source>
        <dbReference type="ARBA" id="ARBA00022989"/>
    </source>
</evidence>
<dbReference type="RefSeq" id="WP_166180714.1">
    <property type="nucleotide sequence ID" value="NZ_CP045120.1"/>
</dbReference>
<evidence type="ECO:0000256" key="5">
    <source>
        <dbReference type="SAM" id="Phobius"/>
    </source>
</evidence>
<geneLocation type="plasmid" evidence="6 7">
    <name>unnamed1</name>
</geneLocation>
<feature type="transmembrane region" description="Helical" evidence="5">
    <location>
        <begin position="64"/>
        <end position="85"/>
    </location>
</feature>
<evidence type="ECO:0000256" key="1">
    <source>
        <dbReference type="ARBA" id="ARBA00004141"/>
    </source>
</evidence>